<name>A0A8H6IK65_9PEZI</name>
<dbReference type="EMBL" id="WIGM01002381">
    <property type="protein sequence ID" value="KAF6781095.1"/>
    <property type="molecule type" value="Genomic_DNA"/>
</dbReference>
<comment type="caution">
    <text evidence="1">The sequence shown here is derived from an EMBL/GenBank/DDBJ whole genome shotgun (WGS) entry which is preliminary data.</text>
</comment>
<proteinExistence type="predicted"/>
<reference evidence="1" key="1">
    <citation type="journal article" date="2020" name="Phytopathology">
        <title>Genome Sequence Resources of Colletotrichum truncatum, C. plurivorum, C. musicola, and C. sojae: Four Species Pathogenic to Soybean (Glycine max).</title>
        <authorList>
            <person name="Rogerio F."/>
            <person name="Boufleur T.R."/>
            <person name="Ciampi-Guillardi M."/>
            <person name="Sukno S.A."/>
            <person name="Thon M.R."/>
            <person name="Massola Junior N.S."/>
            <person name="Baroncelli R."/>
        </authorList>
    </citation>
    <scope>NUCLEOTIDE SEQUENCE</scope>
    <source>
        <strain evidence="1">LFN0074</strain>
    </source>
</reference>
<sequence>MYVTVSRVRTIGGSRLTDNLININLRSMPLDSTQNSTKFAIVGMRTDDTMGLSTSEFSEREDTELTRGFLNATPKLLLSSVQRL</sequence>
<evidence type="ECO:0000313" key="1">
    <source>
        <dbReference type="EMBL" id="KAF6781095.1"/>
    </source>
</evidence>
<accession>A0A8H6IK65</accession>
<evidence type="ECO:0000313" key="2">
    <source>
        <dbReference type="Proteomes" id="UP000639643"/>
    </source>
</evidence>
<dbReference type="Proteomes" id="UP000639643">
    <property type="component" value="Unassembled WGS sequence"/>
</dbReference>
<keyword evidence="2" id="KW-1185">Reference proteome</keyword>
<dbReference type="OrthoDB" id="3795451at2759"/>
<organism evidence="1 2">
    <name type="scientific">Colletotrichum musicola</name>
    <dbReference type="NCBI Taxonomy" id="2175873"/>
    <lineage>
        <taxon>Eukaryota</taxon>
        <taxon>Fungi</taxon>
        <taxon>Dikarya</taxon>
        <taxon>Ascomycota</taxon>
        <taxon>Pezizomycotina</taxon>
        <taxon>Sordariomycetes</taxon>
        <taxon>Hypocreomycetidae</taxon>
        <taxon>Glomerellales</taxon>
        <taxon>Glomerellaceae</taxon>
        <taxon>Colletotrichum</taxon>
        <taxon>Colletotrichum orchidearum species complex</taxon>
    </lineage>
</organism>
<dbReference type="AlphaFoldDB" id="A0A8H6IK65"/>
<gene>
    <name evidence="1" type="ORF">CMUS01_16790</name>
</gene>
<protein>
    <submittedName>
        <fullName evidence="1">Uncharacterized protein</fullName>
    </submittedName>
</protein>